<sequence length="112" mass="13394">MLFLIFFVEGIDKQTTKKLGSIKSKYLPDRVERGSRRATLDRFSRYLLEYVVKREDEPGGLRGNKTLHCTGFIYCTLVFFATRRDRLGGWWDRFHHNRHILSRPFWYGLFTS</sequence>
<proteinExistence type="predicted"/>
<dbReference type="Proteomes" id="UP000593570">
    <property type="component" value="Unassembled WGS sequence"/>
</dbReference>
<accession>A0A8H6GJ88</accession>
<organism evidence="1 2">
    <name type="scientific">Fusarium oxysporum f. sp. conglutinans</name>
    <dbReference type="NCBI Taxonomy" id="100902"/>
    <lineage>
        <taxon>Eukaryota</taxon>
        <taxon>Fungi</taxon>
        <taxon>Dikarya</taxon>
        <taxon>Ascomycota</taxon>
        <taxon>Pezizomycotina</taxon>
        <taxon>Sordariomycetes</taxon>
        <taxon>Hypocreomycetidae</taxon>
        <taxon>Hypocreales</taxon>
        <taxon>Nectriaceae</taxon>
        <taxon>Fusarium</taxon>
        <taxon>Fusarium oxysporum species complex</taxon>
    </lineage>
</organism>
<dbReference type="AlphaFoldDB" id="A0A8H6GJ88"/>
<comment type="caution">
    <text evidence="1">The sequence shown here is derived from an EMBL/GenBank/DDBJ whole genome shotgun (WGS) entry which is preliminary data.</text>
</comment>
<evidence type="ECO:0000313" key="2">
    <source>
        <dbReference type="Proteomes" id="UP000593570"/>
    </source>
</evidence>
<evidence type="ECO:0000313" key="1">
    <source>
        <dbReference type="EMBL" id="KAF6518545.1"/>
    </source>
</evidence>
<dbReference type="EMBL" id="JACDXP010000010">
    <property type="protein sequence ID" value="KAF6518545.1"/>
    <property type="molecule type" value="Genomic_DNA"/>
</dbReference>
<reference evidence="1 2" key="1">
    <citation type="journal article" date="2020" name="bioRxiv">
        <title>A chromosome-scale genome assembly for the Fusarium oxysporum strain Fo5176 to establish a model Arabidopsis-fungal pathosystem.</title>
        <authorList>
            <person name="Fokkens L."/>
            <person name="Guo L."/>
            <person name="Dora S."/>
            <person name="Wang B."/>
            <person name="Ye K."/>
            <person name="Sanchez-Rodriguez C."/>
            <person name="Croll D."/>
        </authorList>
    </citation>
    <scope>NUCLEOTIDE SEQUENCE [LARGE SCALE GENOMIC DNA]</scope>
    <source>
        <strain evidence="1 2">Fo5176</strain>
    </source>
</reference>
<protein>
    <submittedName>
        <fullName evidence="1">Uncharacterized protein</fullName>
    </submittedName>
</protein>
<name>A0A8H6GJ88_FUSOX</name>
<gene>
    <name evidence="1" type="ORF">HZS61_002623</name>
</gene>